<evidence type="ECO:0000259" key="5">
    <source>
        <dbReference type="PROSITE" id="PS50893"/>
    </source>
</evidence>
<proteinExistence type="inferred from homology"/>
<dbReference type="InterPro" id="IPR017871">
    <property type="entry name" value="ABC_transporter-like_CS"/>
</dbReference>
<dbReference type="Pfam" id="PF17912">
    <property type="entry name" value="OB_MalK"/>
    <property type="match status" value="1"/>
</dbReference>
<evidence type="ECO:0000256" key="4">
    <source>
        <dbReference type="ARBA" id="ARBA00022840"/>
    </source>
</evidence>
<dbReference type="InterPro" id="IPR040582">
    <property type="entry name" value="OB_MalK-like"/>
</dbReference>
<dbReference type="EMBL" id="JAMYPJ010000019">
    <property type="protein sequence ID" value="MER8934300.1"/>
    <property type="molecule type" value="Genomic_DNA"/>
</dbReference>
<dbReference type="Gene3D" id="2.40.50.140">
    <property type="entry name" value="Nucleic acid-binding proteins"/>
    <property type="match status" value="1"/>
</dbReference>
<dbReference type="InterPro" id="IPR003439">
    <property type="entry name" value="ABC_transporter-like_ATP-bd"/>
</dbReference>
<feature type="domain" description="ABC transporter" evidence="5">
    <location>
        <begin position="4"/>
        <end position="235"/>
    </location>
</feature>
<dbReference type="Gene3D" id="2.40.50.100">
    <property type="match status" value="1"/>
</dbReference>
<organism evidence="6 7">
    <name type="scientific">Mesorhizobium opportunistum</name>
    <dbReference type="NCBI Taxonomy" id="593909"/>
    <lineage>
        <taxon>Bacteria</taxon>
        <taxon>Pseudomonadati</taxon>
        <taxon>Pseudomonadota</taxon>
        <taxon>Alphaproteobacteria</taxon>
        <taxon>Hyphomicrobiales</taxon>
        <taxon>Phyllobacteriaceae</taxon>
        <taxon>Mesorhizobium</taxon>
    </lineage>
</organism>
<dbReference type="PROSITE" id="PS00211">
    <property type="entry name" value="ABC_TRANSPORTER_1"/>
    <property type="match status" value="1"/>
</dbReference>
<comment type="similarity">
    <text evidence="1">Belongs to the ABC transporter superfamily.</text>
</comment>
<dbReference type="SUPFAM" id="SSF52540">
    <property type="entry name" value="P-loop containing nucleoside triphosphate hydrolases"/>
    <property type="match status" value="1"/>
</dbReference>
<evidence type="ECO:0000313" key="7">
    <source>
        <dbReference type="Proteomes" id="UP001464387"/>
    </source>
</evidence>
<dbReference type="NCBIfam" id="NF008653">
    <property type="entry name" value="PRK11650.1"/>
    <property type="match status" value="1"/>
</dbReference>
<dbReference type="SUPFAM" id="SSF50331">
    <property type="entry name" value="MOP-like"/>
    <property type="match status" value="1"/>
</dbReference>
<dbReference type="PANTHER" id="PTHR43875">
    <property type="entry name" value="MALTODEXTRIN IMPORT ATP-BINDING PROTEIN MSMX"/>
    <property type="match status" value="1"/>
</dbReference>
<protein>
    <submittedName>
        <fullName evidence="6">ABC transporter ATP-binding protein</fullName>
    </submittedName>
</protein>
<dbReference type="InterPro" id="IPR027417">
    <property type="entry name" value="P-loop_NTPase"/>
</dbReference>
<dbReference type="Gene3D" id="3.40.50.300">
    <property type="entry name" value="P-loop containing nucleotide triphosphate hydrolases"/>
    <property type="match status" value="1"/>
</dbReference>
<accession>A0ABV1YGQ5</accession>
<dbReference type="SMART" id="SM00382">
    <property type="entry name" value="AAA"/>
    <property type="match status" value="1"/>
</dbReference>
<dbReference type="InterPro" id="IPR008995">
    <property type="entry name" value="Mo/tungstate-bd_C_term_dom"/>
</dbReference>
<comment type="caution">
    <text evidence="6">The sequence shown here is derived from an EMBL/GenBank/DDBJ whole genome shotgun (WGS) entry which is preliminary data.</text>
</comment>
<dbReference type="PANTHER" id="PTHR43875:SF1">
    <property type="entry name" value="OSMOPROTECTIVE COMPOUNDS UPTAKE ATP-BINDING PROTEIN GGTA"/>
    <property type="match status" value="1"/>
</dbReference>
<dbReference type="CDD" id="cd03301">
    <property type="entry name" value="ABC_MalK_N"/>
    <property type="match status" value="1"/>
</dbReference>
<dbReference type="InterPro" id="IPR012340">
    <property type="entry name" value="NA-bd_OB-fold"/>
</dbReference>
<reference evidence="6 7" key="1">
    <citation type="journal article" date="2024" name="Proc. Natl. Acad. Sci. U.S.A.">
        <title>The evolutionary genomics of adaptation to stress in wild rhizobium bacteria.</title>
        <authorList>
            <person name="Kehlet-Delgado H."/>
            <person name="Montoya A.P."/>
            <person name="Jensen K.T."/>
            <person name="Wendlandt C.E."/>
            <person name="Dexheimer C."/>
            <person name="Roberts M."/>
            <person name="Torres Martinez L."/>
            <person name="Friesen M.L."/>
            <person name="Griffitts J.S."/>
            <person name="Porter S.S."/>
        </authorList>
    </citation>
    <scope>NUCLEOTIDE SEQUENCE [LARGE SCALE GENOMIC DNA]</scope>
    <source>
        <strain evidence="6 7">M0729</strain>
    </source>
</reference>
<dbReference type="InterPro" id="IPR047641">
    <property type="entry name" value="ABC_transpr_MalK/UgpC-like"/>
</dbReference>
<dbReference type="RefSeq" id="WP_287271151.1">
    <property type="nucleotide sequence ID" value="NZ_JAMYMY010000022.1"/>
</dbReference>
<evidence type="ECO:0000256" key="2">
    <source>
        <dbReference type="ARBA" id="ARBA00022448"/>
    </source>
</evidence>
<dbReference type="PROSITE" id="PS50893">
    <property type="entry name" value="ABC_TRANSPORTER_2"/>
    <property type="match status" value="1"/>
</dbReference>
<name>A0ABV1YGQ5_9HYPH</name>
<keyword evidence="3" id="KW-0547">Nucleotide-binding</keyword>
<sequence length="381" mass="41620">MAEVVLENICKTYGNNFHAIDQLNLSVEDGEFLILVGPSGCGKSTALRMIAGLEDVTSGSLRIGGIDVVDMPPKDRDIAMVFQSYALYPHMTVFENIAFSMRLAGKPKAERKKRVDEIAKTLQLTSLLDSKPANLSGGQRQRVAMGRAMVREPAAFLMDEPLSNLDAKLRVQMRAEITSLQKQLGVTTIYVTHDQTEAMTMGDRVAVLKGGVLQQVDTPKRLYESPVNAFVAGFIGSPSMNLFEATLTGDELTSGAFAIRLQDAAFVRRPGLRSYAGRKVVFGIRPEDLYDSSLESGRKYQTISARVTSIEELGSEHIVHLNIDAVRVDSGDPDAVQDFGLASNAVARFEPVSTVRSGAEIRLALDDAKLHFFDPETHLAI</sequence>
<keyword evidence="7" id="KW-1185">Reference proteome</keyword>
<evidence type="ECO:0000313" key="6">
    <source>
        <dbReference type="EMBL" id="MER8934300.1"/>
    </source>
</evidence>
<dbReference type="InterPro" id="IPR015855">
    <property type="entry name" value="ABC_transpr_MalK-like"/>
</dbReference>
<evidence type="ECO:0000256" key="3">
    <source>
        <dbReference type="ARBA" id="ARBA00022741"/>
    </source>
</evidence>
<keyword evidence="2" id="KW-0813">Transport</keyword>
<dbReference type="Pfam" id="PF00005">
    <property type="entry name" value="ABC_tran"/>
    <property type="match status" value="1"/>
</dbReference>
<gene>
    <name evidence="6" type="ORF">NKI33_15145</name>
</gene>
<keyword evidence="4 6" id="KW-0067">ATP-binding</keyword>
<dbReference type="Proteomes" id="UP001464387">
    <property type="component" value="Unassembled WGS sequence"/>
</dbReference>
<dbReference type="GO" id="GO:0005524">
    <property type="term" value="F:ATP binding"/>
    <property type="evidence" value="ECO:0007669"/>
    <property type="project" value="UniProtKB-KW"/>
</dbReference>
<evidence type="ECO:0000256" key="1">
    <source>
        <dbReference type="ARBA" id="ARBA00005417"/>
    </source>
</evidence>
<dbReference type="InterPro" id="IPR003593">
    <property type="entry name" value="AAA+_ATPase"/>
</dbReference>